<name>A0A1J4KPX7_9EUKA</name>
<keyword evidence="6 7" id="KW-0949">S-adenosyl-L-methionine</keyword>
<evidence type="ECO:0000313" key="8">
    <source>
        <dbReference type="EMBL" id="OHT11844.1"/>
    </source>
</evidence>
<dbReference type="GO" id="GO:0032259">
    <property type="term" value="P:methylation"/>
    <property type="evidence" value="ECO:0007669"/>
    <property type="project" value="UniProtKB-KW"/>
</dbReference>
<dbReference type="EC" id="2.1.1.77" evidence="7"/>
<sequence>MAWRCSGHNNEELINNLQRSRLVKEESAYKAMMEIDRIDFVLPEFQSYAYEDRPLPIGYEVTISAPHMHAMMLDQMAPYLGPGTTALDIGSGSGYIVACMAKMCDKAYGIEHIQPLVPRSVNAVKKFISEDKFEICYGDGRLGLPEHAPYDVIHVGAAAQPNVVDALMKQLKPNGLLIIPVECSRGNQVLYAYTFDKDGKPVQNHVCDVMFVPLTSEPSNIQ</sequence>
<dbReference type="AlphaFoldDB" id="A0A1J4KPX7"/>
<evidence type="ECO:0000256" key="2">
    <source>
        <dbReference type="ARBA" id="ARBA00005369"/>
    </source>
</evidence>
<keyword evidence="4 7" id="KW-0489">Methyltransferase</keyword>
<comment type="catalytic activity">
    <reaction evidence="7">
        <text>[protein]-L-isoaspartate + S-adenosyl-L-methionine = [protein]-L-isoaspartate alpha-methyl ester + S-adenosyl-L-homocysteine</text>
        <dbReference type="Rhea" id="RHEA:12705"/>
        <dbReference type="Rhea" id="RHEA-COMP:12143"/>
        <dbReference type="Rhea" id="RHEA-COMP:12144"/>
        <dbReference type="ChEBI" id="CHEBI:57856"/>
        <dbReference type="ChEBI" id="CHEBI:59789"/>
        <dbReference type="ChEBI" id="CHEBI:90596"/>
        <dbReference type="ChEBI" id="CHEBI:90598"/>
        <dbReference type="EC" id="2.1.1.77"/>
    </reaction>
</comment>
<dbReference type="InterPro" id="IPR000682">
    <property type="entry name" value="PCMT"/>
</dbReference>
<organism evidence="8 9">
    <name type="scientific">Tritrichomonas foetus</name>
    <dbReference type="NCBI Taxonomy" id="1144522"/>
    <lineage>
        <taxon>Eukaryota</taxon>
        <taxon>Metamonada</taxon>
        <taxon>Parabasalia</taxon>
        <taxon>Tritrichomonadida</taxon>
        <taxon>Tritrichomonadidae</taxon>
        <taxon>Tritrichomonas</taxon>
    </lineage>
</organism>
<dbReference type="Pfam" id="PF01135">
    <property type="entry name" value="PCMT"/>
    <property type="match status" value="1"/>
</dbReference>
<comment type="similarity">
    <text evidence="2 7">Belongs to the methyltransferase superfamily. L-isoaspartyl/D-aspartyl protein methyltransferase family.</text>
</comment>
<evidence type="ECO:0000256" key="6">
    <source>
        <dbReference type="ARBA" id="ARBA00022691"/>
    </source>
</evidence>
<dbReference type="GeneID" id="94834938"/>
<evidence type="ECO:0000256" key="3">
    <source>
        <dbReference type="ARBA" id="ARBA00022490"/>
    </source>
</evidence>
<dbReference type="SUPFAM" id="SSF53335">
    <property type="entry name" value="S-adenosyl-L-methionine-dependent methyltransferases"/>
    <property type="match status" value="1"/>
</dbReference>
<dbReference type="CDD" id="cd02440">
    <property type="entry name" value="AdoMet_MTases"/>
    <property type="match status" value="1"/>
</dbReference>
<dbReference type="VEuPathDB" id="TrichDB:TRFO_18520"/>
<dbReference type="PANTHER" id="PTHR11579">
    <property type="entry name" value="PROTEIN-L-ISOASPARTATE O-METHYLTRANSFERASE"/>
    <property type="match status" value="1"/>
</dbReference>
<proteinExistence type="inferred from homology"/>
<dbReference type="OrthoDB" id="73890at2759"/>
<protein>
    <recommendedName>
        <fullName evidence="7">Protein-L-isoaspartate O-methyltransferase</fullName>
        <ecNumber evidence="7">2.1.1.77</ecNumber>
    </recommendedName>
</protein>
<evidence type="ECO:0000313" key="9">
    <source>
        <dbReference type="Proteomes" id="UP000179807"/>
    </source>
</evidence>
<dbReference type="RefSeq" id="XP_068364980.1">
    <property type="nucleotide sequence ID" value="XM_068500234.1"/>
</dbReference>
<evidence type="ECO:0000256" key="4">
    <source>
        <dbReference type="ARBA" id="ARBA00022603"/>
    </source>
</evidence>
<dbReference type="Proteomes" id="UP000179807">
    <property type="component" value="Unassembled WGS sequence"/>
</dbReference>
<dbReference type="PANTHER" id="PTHR11579:SF0">
    <property type="entry name" value="PROTEIN-L-ISOASPARTATE(D-ASPARTATE) O-METHYLTRANSFERASE"/>
    <property type="match status" value="1"/>
</dbReference>
<keyword evidence="3" id="KW-0963">Cytoplasm</keyword>
<keyword evidence="9" id="KW-1185">Reference proteome</keyword>
<comment type="caution">
    <text evidence="8">The sequence shown here is derived from an EMBL/GenBank/DDBJ whole genome shotgun (WGS) entry which is preliminary data.</text>
</comment>
<evidence type="ECO:0000256" key="7">
    <source>
        <dbReference type="RuleBase" id="RU003802"/>
    </source>
</evidence>
<dbReference type="EMBL" id="MLAK01000577">
    <property type="protein sequence ID" value="OHT11844.1"/>
    <property type="molecule type" value="Genomic_DNA"/>
</dbReference>
<evidence type="ECO:0000256" key="5">
    <source>
        <dbReference type="ARBA" id="ARBA00022679"/>
    </source>
</evidence>
<evidence type="ECO:0000256" key="1">
    <source>
        <dbReference type="ARBA" id="ARBA00004496"/>
    </source>
</evidence>
<reference evidence="8" key="1">
    <citation type="submission" date="2016-10" db="EMBL/GenBank/DDBJ databases">
        <authorList>
            <person name="Benchimol M."/>
            <person name="Almeida L.G."/>
            <person name="Vasconcelos A.T."/>
            <person name="Perreira-Neves A."/>
            <person name="Rosa I.A."/>
            <person name="Tasca T."/>
            <person name="Bogo M.R."/>
            <person name="de Souza W."/>
        </authorList>
    </citation>
    <scope>NUCLEOTIDE SEQUENCE [LARGE SCALE GENOMIC DNA]</scope>
    <source>
        <strain evidence="8">K</strain>
    </source>
</reference>
<comment type="subcellular location">
    <subcellularLocation>
        <location evidence="1">Cytoplasm</location>
    </subcellularLocation>
</comment>
<dbReference type="NCBIfam" id="TIGR00080">
    <property type="entry name" value="pimt"/>
    <property type="match status" value="1"/>
</dbReference>
<dbReference type="PROSITE" id="PS01279">
    <property type="entry name" value="PCMT"/>
    <property type="match status" value="1"/>
</dbReference>
<keyword evidence="5 7" id="KW-0808">Transferase</keyword>
<dbReference type="GO" id="GO:0004719">
    <property type="term" value="F:protein-L-isoaspartate (D-aspartate) O-methyltransferase activity"/>
    <property type="evidence" value="ECO:0007669"/>
    <property type="project" value="UniProtKB-UniRule"/>
</dbReference>
<dbReference type="GO" id="GO:0005737">
    <property type="term" value="C:cytoplasm"/>
    <property type="evidence" value="ECO:0007669"/>
    <property type="project" value="UniProtKB-SubCell"/>
</dbReference>
<dbReference type="InterPro" id="IPR029063">
    <property type="entry name" value="SAM-dependent_MTases_sf"/>
</dbReference>
<gene>
    <name evidence="8" type="primary">pcmt</name>
    <name evidence="8" type="ORF">TRFO_18520</name>
</gene>
<dbReference type="Gene3D" id="3.40.50.150">
    <property type="entry name" value="Vaccinia Virus protein VP39"/>
    <property type="match status" value="1"/>
</dbReference>
<accession>A0A1J4KPX7</accession>